<dbReference type="Pfam" id="PF05978">
    <property type="entry name" value="UNC-93"/>
    <property type="match status" value="1"/>
</dbReference>
<keyword evidence="4 5" id="KW-0472">Membrane</keyword>
<feature type="transmembrane region" description="Helical" evidence="5">
    <location>
        <begin position="96"/>
        <end position="115"/>
    </location>
</feature>
<name>A0AAN7ZV40_9PEZI</name>
<evidence type="ECO:0000256" key="4">
    <source>
        <dbReference type="ARBA" id="ARBA00023136"/>
    </source>
</evidence>
<accession>A0AAN7ZV40</accession>
<gene>
    <name evidence="6" type="ORF">LTR97_002841</name>
</gene>
<comment type="subcellular location">
    <subcellularLocation>
        <location evidence="1">Membrane</location>
        <topology evidence="1">Multi-pass membrane protein</topology>
    </subcellularLocation>
</comment>
<keyword evidence="3 5" id="KW-1133">Transmembrane helix</keyword>
<dbReference type="PANTHER" id="PTHR23294">
    <property type="entry name" value="ET TRANSLATION PRODUCT-RELATED"/>
    <property type="match status" value="1"/>
</dbReference>
<evidence type="ECO:0000313" key="6">
    <source>
        <dbReference type="EMBL" id="KAK5703828.1"/>
    </source>
</evidence>
<dbReference type="InterPro" id="IPR010291">
    <property type="entry name" value="Ion_channel_UNC-93"/>
</dbReference>
<evidence type="ECO:0000256" key="2">
    <source>
        <dbReference type="ARBA" id="ARBA00022692"/>
    </source>
</evidence>
<dbReference type="InterPro" id="IPR051617">
    <property type="entry name" value="UNC-93-like_regulator"/>
</dbReference>
<dbReference type="Proteomes" id="UP001310594">
    <property type="component" value="Unassembled WGS sequence"/>
</dbReference>
<feature type="transmembrane region" description="Helical" evidence="5">
    <location>
        <begin position="291"/>
        <end position="316"/>
    </location>
</feature>
<comment type="caution">
    <text evidence="6">The sequence shown here is derived from an EMBL/GenBank/DDBJ whole genome shotgun (WGS) entry which is preliminary data.</text>
</comment>
<feature type="transmembrane region" description="Helical" evidence="5">
    <location>
        <begin position="56"/>
        <end position="84"/>
    </location>
</feature>
<dbReference type="AlphaFoldDB" id="A0AAN7ZV40"/>
<reference evidence="6" key="1">
    <citation type="submission" date="2023-08" db="EMBL/GenBank/DDBJ databases">
        <title>Black Yeasts Isolated from many extreme environments.</title>
        <authorList>
            <person name="Coleine C."/>
            <person name="Stajich J.E."/>
            <person name="Selbmann L."/>
        </authorList>
    </citation>
    <scope>NUCLEOTIDE SEQUENCE</scope>
    <source>
        <strain evidence="6">CCFEE 5810</strain>
    </source>
</reference>
<feature type="transmembrane region" description="Helical" evidence="5">
    <location>
        <begin position="6"/>
        <end position="24"/>
    </location>
</feature>
<protein>
    <submittedName>
        <fullName evidence="6">Uncharacterized protein</fullName>
    </submittedName>
</protein>
<evidence type="ECO:0000256" key="5">
    <source>
        <dbReference type="SAM" id="Phobius"/>
    </source>
</evidence>
<evidence type="ECO:0000313" key="7">
    <source>
        <dbReference type="Proteomes" id="UP001310594"/>
    </source>
</evidence>
<evidence type="ECO:0000256" key="1">
    <source>
        <dbReference type="ARBA" id="ARBA00004141"/>
    </source>
</evidence>
<dbReference type="Gene3D" id="1.20.1250.20">
    <property type="entry name" value="MFS general substrate transporter like domains"/>
    <property type="match status" value="1"/>
</dbReference>
<feature type="transmembrane region" description="Helical" evidence="5">
    <location>
        <begin position="127"/>
        <end position="146"/>
    </location>
</feature>
<feature type="transmembrane region" description="Helical" evidence="5">
    <location>
        <begin position="248"/>
        <end position="271"/>
    </location>
</feature>
<organism evidence="6 7">
    <name type="scientific">Elasticomyces elasticus</name>
    <dbReference type="NCBI Taxonomy" id="574655"/>
    <lineage>
        <taxon>Eukaryota</taxon>
        <taxon>Fungi</taxon>
        <taxon>Dikarya</taxon>
        <taxon>Ascomycota</taxon>
        <taxon>Pezizomycotina</taxon>
        <taxon>Dothideomycetes</taxon>
        <taxon>Dothideomycetidae</taxon>
        <taxon>Mycosphaerellales</taxon>
        <taxon>Teratosphaeriaceae</taxon>
        <taxon>Elasticomyces</taxon>
    </lineage>
</organism>
<evidence type="ECO:0000256" key="3">
    <source>
        <dbReference type="ARBA" id="ARBA00022989"/>
    </source>
</evidence>
<dbReference type="GO" id="GO:0016020">
    <property type="term" value="C:membrane"/>
    <property type="evidence" value="ECO:0007669"/>
    <property type="project" value="UniProtKB-SubCell"/>
</dbReference>
<feature type="transmembrane region" description="Helical" evidence="5">
    <location>
        <begin position="359"/>
        <end position="377"/>
    </location>
</feature>
<dbReference type="EMBL" id="JAVRQU010000004">
    <property type="protein sequence ID" value="KAK5703828.1"/>
    <property type="molecule type" value="Genomic_DNA"/>
</dbReference>
<dbReference type="PANTHER" id="PTHR23294:SF59">
    <property type="entry name" value="UNC93-LIKE PROTEIN C922.05C"/>
    <property type="match status" value="1"/>
</dbReference>
<dbReference type="InterPro" id="IPR036259">
    <property type="entry name" value="MFS_trans_sf"/>
</dbReference>
<dbReference type="SUPFAM" id="SSF103473">
    <property type="entry name" value="MFS general substrate transporter"/>
    <property type="match status" value="1"/>
</dbReference>
<keyword evidence="2 5" id="KW-0812">Transmembrane</keyword>
<proteinExistence type="predicted"/>
<feature type="transmembrane region" description="Helical" evidence="5">
    <location>
        <begin position="328"/>
        <end position="347"/>
    </location>
</feature>
<sequence>MGNISNGVLYGVFAFSAVAAGPLLNKLGPRYTLLFGITGYPVYQGAMWYFDESGLLWYPIFAGAYLGLSAGCLWTTAVFTATAYPEERDKGRWRSIQWSANVGGSAVGAAVALGISWNSHLEGVPHSVYAVFIVLQCLSTGIAFLVKQPETLRRCDGTALATFNPMSLVDVLKITGGLLGDWRILMLVPCMVAPEMFFPFQASMNAYAFNLRTRVLNSMLNNLIQIPTCLFLGWILDNEKLGTRKRRACFGITFVAVWIISTYVAQTAWLASWKFDRSVPGPMIDCTDPAYAGAVVIYMLYAAQYGIFQNVVLYVLGTLTNEPRKTAAIGGLFVGFLSAGTAVSFGVDATAAPYENENAGYFALSTICWPILYYIVWKCTTDTNYLTEAGVVAPIHVRRELALEGVAVTDEVDSVKTSEGEKDGVIGGAEEV</sequence>